<evidence type="ECO:0000313" key="5">
    <source>
        <dbReference type="EMBL" id="RIX60347.1"/>
    </source>
</evidence>
<dbReference type="CDD" id="cd01392">
    <property type="entry name" value="HTH_LacI"/>
    <property type="match status" value="1"/>
</dbReference>
<feature type="domain" description="HTH lacI-type" evidence="4">
    <location>
        <begin position="3"/>
        <end position="57"/>
    </location>
</feature>
<organism evidence="5 6">
    <name type="scientific">Paenibacillus nanensis</name>
    <dbReference type="NCBI Taxonomy" id="393251"/>
    <lineage>
        <taxon>Bacteria</taxon>
        <taxon>Bacillati</taxon>
        <taxon>Bacillota</taxon>
        <taxon>Bacilli</taxon>
        <taxon>Bacillales</taxon>
        <taxon>Paenibacillaceae</taxon>
        <taxon>Paenibacillus</taxon>
    </lineage>
</organism>
<dbReference type="PROSITE" id="PS00356">
    <property type="entry name" value="HTH_LACI_1"/>
    <property type="match status" value="1"/>
</dbReference>
<dbReference type="Pfam" id="PF00356">
    <property type="entry name" value="LacI"/>
    <property type="match status" value="1"/>
</dbReference>
<evidence type="ECO:0000256" key="3">
    <source>
        <dbReference type="ARBA" id="ARBA00023163"/>
    </source>
</evidence>
<dbReference type="RefSeq" id="WP_119597722.1">
    <property type="nucleotide sequence ID" value="NZ_QXQA01000001.1"/>
</dbReference>
<accession>A0A3A1VIM4</accession>
<dbReference type="Pfam" id="PF13377">
    <property type="entry name" value="Peripla_BP_3"/>
    <property type="match status" value="1"/>
</dbReference>
<proteinExistence type="predicted"/>
<dbReference type="Gene3D" id="1.10.260.40">
    <property type="entry name" value="lambda repressor-like DNA-binding domains"/>
    <property type="match status" value="1"/>
</dbReference>
<reference evidence="5 6" key="1">
    <citation type="submission" date="2018-09" db="EMBL/GenBank/DDBJ databases">
        <title>Paenibacillus aracenensis nov. sp. isolated from a cave in southern Spain.</title>
        <authorList>
            <person name="Jurado V."/>
            <person name="Gutierrez-Patricio S."/>
            <person name="Gonzalez-Pimentel J.L."/>
            <person name="Miller A.Z."/>
            <person name="Laiz L."/>
            <person name="Saiz-Jimenez C."/>
        </authorList>
    </citation>
    <scope>NUCLEOTIDE SEQUENCE [LARGE SCALE GENOMIC DNA]</scope>
    <source>
        <strain evidence="5 6">DSM 22867</strain>
    </source>
</reference>
<evidence type="ECO:0000256" key="1">
    <source>
        <dbReference type="ARBA" id="ARBA00023015"/>
    </source>
</evidence>
<dbReference type="PANTHER" id="PTHR30146:SF109">
    <property type="entry name" value="HTH-TYPE TRANSCRIPTIONAL REGULATOR GALS"/>
    <property type="match status" value="1"/>
</dbReference>
<keyword evidence="6" id="KW-1185">Reference proteome</keyword>
<keyword evidence="1" id="KW-0805">Transcription regulation</keyword>
<dbReference type="GO" id="GO:0000976">
    <property type="term" value="F:transcription cis-regulatory region binding"/>
    <property type="evidence" value="ECO:0007669"/>
    <property type="project" value="TreeGrafter"/>
</dbReference>
<dbReference type="SUPFAM" id="SSF53822">
    <property type="entry name" value="Periplasmic binding protein-like I"/>
    <property type="match status" value="1"/>
</dbReference>
<dbReference type="AlphaFoldDB" id="A0A3A1VIM4"/>
<dbReference type="InterPro" id="IPR028082">
    <property type="entry name" value="Peripla_BP_I"/>
</dbReference>
<keyword evidence="3" id="KW-0804">Transcription</keyword>
<gene>
    <name evidence="5" type="ORF">D3P08_01920</name>
</gene>
<evidence type="ECO:0000313" key="6">
    <source>
        <dbReference type="Proteomes" id="UP000266482"/>
    </source>
</evidence>
<comment type="caution">
    <text evidence="5">The sequence shown here is derived from an EMBL/GenBank/DDBJ whole genome shotgun (WGS) entry which is preliminary data.</text>
</comment>
<evidence type="ECO:0000259" key="4">
    <source>
        <dbReference type="PROSITE" id="PS50932"/>
    </source>
</evidence>
<dbReference type="PROSITE" id="PS50932">
    <property type="entry name" value="HTH_LACI_2"/>
    <property type="match status" value="1"/>
</dbReference>
<dbReference type="InterPro" id="IPR010982">
    <property type="entry name" value="Lambda_DNA-bd_dom_sf"/>
</dbReference>
<dbReference type="Gene3D" id="3.40.50.2300">
    <property type="match status" value="2"/>
</dbReference>
<name>A0A3A1VIM4_9BACL</name>
<sequence>MTVTIKDIARLADVSYSTVSKALNDSPLVKPETKKRIIELAAQLGYQPNLAAKSLVSRRSMTVGVILPSLERVALSALVGRINDKLAERSYDVLLSTLPPASAVRLFHRLQMDGIVVFEDIAPEAKHNEPVPSDIPVLSIGVSQVNGAKYAMVDAKRKEAIKDAVHYLTRLGHRRIAYVGDHRDSDDKQQEKVAGFLEGAFECGLSSASALVLDSGGNTWKHGFDAGRRLLLNELPTAVITGTFDLTAGLLRAVQDGGLHVPDDLSLVSYDNVPQLAELDVPVTAVGPPVDLYAEHIADTLLAIMSSDEAARRTVLLESRIEERDSCRKI</sequence>
<dbReference type="OrthoDB" id="2528004at2"/>
<dbReference type="InterPro" id="IPR046335">
    <property type="entry name" value="LacI/GalR-like_sensor"/>
</dbReference>
<protein>
    <submittedName>
        <fullName evidence="5">LacI family transcriptional regulator</fullName>
    </submittedName>
</protein>
<dbReference type="GO" id="GO:0003700">
    <property type="term" value="F:DNA-binding transcription factor activity"/>
    <property type="evidence" value="ECO:0007669"/>
    <property type="project" value="TreeGrafter"/>
</dbReference>
<dbReference type="InterPro" id="IPR000843">
    <property type="entry name" value="HTH_LacI"/>
</dbReference>
<dbReference type="SUPFAM" id="SSF47413">
    <property type="entry name" value="lambda repressor-like DNA-binding domains"/>
    <property type="match status" value="1"/>
</dbReference>
<dbReference type="EMBL" id="QXQA01000001">
    <property type="protein sequence ID" value="RIX60347.1"/>
    <property type="molecule type" value="Genomic_DNA"/>
</dbReference>
<dbReference type="PANTHER" id="PTHR30146">
    <property type="entry name" value="LACI-RELATED TRANSCRIPTIONAL REPRESSOR"/>
    <property type="match status" value="1"/>
</dbReference>
<keyword evidence="2" id="KW-0238">DNA-binding</keyword>
<dbReference type="Proteomes" id="UP000266482">
    <property type="component" value="Unassembled WGS sequence"/>
</dbReference>
<dbReference type="SMART" id="SM00354">
    <property type="entry name" value="HTH_LACI"/>
    <property type="match status" value="1"/>
</dbReference>
<evidence type="ECO:0000256" key="2">
    <source>
        <dbReference type="ARBA" id="ARBA00023125"/>
    </source>
</evidence>